<proteinExistence type="predicted"/>
<evidence type="ECO:0000256" key="3">
    <source>
        <dbReference type="ARBA" id="ARBA00035310"/>
    </source>
</evidence>
<gene>
    <name evidence="5" type="primary">rpsP</name>
    <name evidence="5" type="ORF">CVU83_01280</name>
</gene>
<sequence>MLMIKLSKIGKTNKKVFRLIISEKGRDTYGNNLEILGSYNPYSKELQVKGERVKHWLSKGAGMTATINNLLVSKGIIEGKKVAASKKGVENEKRAAQLKSKADKRAAAEVAAAPAPAEEAPAPAEETPAEATEAPAAETPEAQA</sequence>
<dbReference type="SUPFAM" id="SSF54565">
    <property type="entry name" value="Ribosomal protein S16"/>
    <property type="match status" value="1"/>
</dbReference>
<feature type="compositionally biased region" description="Low complexity" evidence="4">
    <location>
        <begin position="108"/>
        <end position="144"/>
    </location>
</feature>
<reference evidence="5 6" key="1">
    <citation type="journal article" date="2017" name="ISME J.">
        <title>Potential for microbial H2 and metal transformations associated with novel bacteria and archaea in deep terrestrial subsurface sediments.</title>
        <authorList>
            <person name="Hernsdorf A.W."/>
            <person name="Amano Y."/>
            <person name="Miyakawa K."/>
            <person name="Ise K."/>
            <person name="Suzuki Y."/>
            <person name="Anantharaman K."/>
            <person name="Probst A."/>
            <person name="Burstein D."/>
            <person name="Thomas B.C."/>
            <person name="Banfield J.F."/>
        </authorList>
    </citation>
    <scope>NUCLEOTIDE SEQUENCE [LARGE SCALE GENOMIC DNA]</scope>
    <source>
        <strain evidence="5">HGW-Falkowbacteria-2</strain>
    </source>
</reference>
<dbReference type="GO" id="GO:0006412">
    <property type="term" value="P:translation"/>
    <property type="evidence" value="ECO:0007669"/>
    <property type="project" value="InterPro"/>
</dbReference>
<name>A0A2N2E212_9BACT</name>
<dbReference type="GO" id="GO:0003735">
    <property type="term" value="F:structural constituent of ribosome"/>
    <property type="evidence" value="ECO:0007669"/>
    <property type="project" value="InterPro"/>
</dbReference>
<evidence type="ECO:0000313" key="6">
    <source>
        <dbReference type="Proteomes" id="UP000233325"/>
    </source>
</evidence>
<organism evidence="5 6">
    <name type="scientific">Candidatus Falkowbacteria bacterium HGW-Falkowbacteria-2</name>
    <dbReference type="NCBI Taxonomy" id="2013769"/>
    <lineage>
        <taxon>Bacteria</taxon>
        <taxon>Candidatus Falkowiibacteriota</taxon>
    </lineage>
</organism>
<keyword evidence="2" id="KW-0687">Ribonucleoprotein</keyword>
<dbReference type="Pfam" id="PF00886">
    <property type="entry name" value="Ribosomal_S16"/>
    <property type="match status" value="1"/>
</dbReference>
<dbReference type="Proteomes" id="UP000233325">
    <property type="component" value="Unassembled WGS sequence"/>
</dbReference>
<dbReference type="EMBL" id="PHAH01000012">
    <property type="protein sequence ID" value="PKM88712.1"/>
    <property type="molecule type" value="Genomic_DNA"/>
</dbReference>
<dbReference type="GO" id="GO:0015935">
    <property type="term" value="C:small ribosomal subunit"/>
    <property type="evidence" value="ECO:0007669"/>
    <property type="project" value="TreeGrafter"/>
</dbReference>
<protein>
    <recommendedName>
        <fullName evidence="3">30S ribosomal protein S16</fullName>
    </recommendedName>
</protein>
<dbReference type="PANTHER" id="PTHR12919:SF20">
    <property type="entry name" value="SMALL RIBOSOMAL SUBUNIT PROTEIN BS16M"/>
    <property type="match status" value="1"/>
</dbReference>
<dbReference type="NCBIfam" id="TIGR00002">
    <property type="entry name" value="S16"/>
    <property type="match status" value="1"/>
</dbReference>
<evidence type="ECO:0000256" key="2">
    <source>
        <dbReference type="ARBA" id="ARBA00023274"/>
    </source>
</evidence>
<evidence type="ECO:0000313" key="5">
    <source>
        <dbReference type="EMBL" id="PKM88712.1"/>
    </source>
</evidence>
<comment type="caution">
    <text evidence="5">The sequence shown here is derived from an EMBL/GenBank/DDBJ whole genome shotgun (WGS) entry which is preliminary data.</text>
</comment>
<evidence type="ECO:0000256" key="4">
    <source>
        <dbReference type="SAM" id="MobiDB-lite"/>
    </source>
</evidence>
<accession>A0A2N2E212</accession>
<dbReference type="AlphaFoldDB" id="A0A2N2E212"/>
<evidence type="ECO:0000256" key="1">
    <source>
        <dbReference type="ARBA" id="ARBA00022980"/>
    </source>
</evidence>
<dbReference type="PANTHER" id="PTHR12919">
    <property type="entry name" value="30S RIBOSOMAL PROTEIN S16"/>
    <property type="match status" value="1"/>
</dbReference>
<feature type="region of interest" description="Disordered" evidence="4">
    <location>
        <begin position="83"/>
        <end position="144"/>
    </location>
</feature>
<keyword evidence="1 5" id="KW-0689">Ribosomal protein</keyword>
<feature type="compositionally biased region" description="Basic and acidic residues" evidence="4">
    <location>
        <begin position="83"/>
        <end position="107"/>
    </location>
</feature>
<dbReference type="InterPro" id="IPR000307">
    <property type="entry name" value="Ribosomal_bS16"/>
</dbReference>
<dbReference type="Gene3D" id="3.30.1320.10">
    <property type="match status" value="1"/>
</dbReference>
<dbReference type="InterPro" id="IPR023803">
    <property type="entry name" value="Ribosomal_bS16_dom_sf"/>
</dbReference>
<dbReference type="GO" id="GO:0005737">
    <property type="term" value="C:cytoplasm"/>
    <property type="evidence" value="ECO:0007669"/>
    <property type="project" value="UniProtKB-ARBA"/>
</dbReference>